<dbReference type="InterPro" id="IPR004838">
    <property type="entry name" value="NHTrfase_class1_PyrdxlP-BS"/>
</dbReference>
<evidence type="ECO:0000313" key="6">
    <source>
        <dbReference type="EMBL" id="OGG53120.1"/>
    </source>
</evidence>
<dbReference type="GO" id="GO:0030170">
    <property type="term" value="F:pyridoxal phosphate binding"/>
    <property type="evidence" value="ECO:0007669"/>
    <property type="project" value="InterPro"/>
</dbReference>
<protein>
    <recommendedName>
        <fullName evidence="4">Aminotransferase</fullName>
        <ecNumber evidence="4">2.6.1.-</ecNumber>
    </recommendedName>
</protein>
<dbReference type="PROSITE" id="PS00105">
    <property type="entry name" value="AA_TRANSFER_CLASS_1"/>
    <property type="match status" value="1"/>
</dbReference>
<evidence type="ECO:0000256" key="2">
    <source>
        <dbReference type="ARBA" id="ARBA00022576"/>
    </source>
</evidence>
<proteinExistence type="inferred from homology"/>
<gene>
    <name evidence="6" type="ORF">A3F84_14125</name>
</gene>
<dbReference type="CDD" id="cd00609">
    <property type="entry name" value="AAT_like"/>
    <property type="match status" value="1"/>
</dbReference>
<dbReference type="InterPro" id="IPR004839">
    <property type="entry name" value="Aminotransferase_I/II_large"/>
</dbReference>
<accession>A0A1F6CVL8</accession>
<dbReference type="SUPFAM" id="SSF53383">
    <property type="entry name" value="PLP-dependent transferases"/>
    <property type="match status" value="1"/>
</dbReference>
<dbReference type="PANTHER" id="PTHR42832:SF3">
    <property type="entry name" value="L-GLUTAMINE--4-(METHYLSULFANYL)-2-OXOBUTANOATE AMINOTRANSFERASE"/>
    <property type="match status" value="1"/>
</dbReference>
<comment type="cofactor">
    <cofactor evidence="1 4">
        <name>pyridoxal 5'-phosphate</name>
        <dbReference type="ChEBI" id="CHEBI:597326"/>
    </cofactor>
</comment>
<dbReference type="PANTHER" id="PTHR42832">
    <property type="entry name" value="AMINO ACID AMINOTRANSFERASE"/>
    <property type="match status" value="1"/>
</dbReference>
<dbReference type="NCBIfam" id="NF006756">
    <property type="entry name" value="PRK09276.1"/>
    <property type="match status" value="1"/>
</dbReference>
<keyword evidence="2 4" id="KW-0032">Aminotransferase</keyword>
<dbReference type="InterPro" id="IPR015424">
    <property type="entry name" value="PyrdxlP-dep_Trfase"/>
</dbReference>
<evidence type="ECO:0000256" key="1">
    <source>
        <dbReference type="ARBA" id="ARBA00001933"/>
    </source>
</evidence>
<dbReference type="AlphaFoldDB" id="A0A1F6CVL8"/>
<comment type="caution">
    <text evidence="6">The sequence shown here is derived from an EMBL/GenBank/DDBJ whole genome shotgun (WGS) entry which is preliminary data.</text>
</comment>
<dbReference type="EMBL" id="MFKF01000127">
    <property type="protein sequence ID" value="OGG53120.1"/>
    <property type="molecule type" value="Genomic_DNA"/>
</dbReference>
<name>A0A1F6CVL8_HANXR</name>
<dbReference type="Proteomes" id="UP000178606">
    <property type="component" value="Unassembled WGS sequence"/>
</dbReference>
<comment type="similarity">
    <text evidence="4">Belongs to the class-I pyridoxal-phosphate-dependent aminotransferase family.</text>
</comment>
<organism evidence="6 7">
    <name type="scientific">Handelsmanbacteria sp. (strain RIFCSPLOWO2_12_FULL_64_10)</name>
    <dbReference type="NCBI Taxonomy" id="1817868"/>
    <lineage>
        <taxon>Bacteria</taxon>
        <taxon>Candidatus Handelsmaniibacteriota</taxon>
    </lineage>
</organism>
<dbReference type="InterPro" id="IPR050881">
    <property type="entry name" value="LL-DAP_aminotransferase"/>
</dbReference>
<evidence type="ECO:0000259" key="5">
    <source>
        <dbReference type="Pfam" id="PF00155"/>
    </source>
</evidence>
<dbReference type="EC" id="2.6.1.-" evidence="4"/>
<evidence type="ECO:0000313" key="7">
    <source>
        <dbReference type="Proteomes" id="UP000178606"/>
    </source>
</evidence>
<feature type="domain" description="Aminotransferase class I/classII large" evidence="5">
    <location>
        <begin position="31"/>
        <end position="383"/>
    </location>
</feature>
<dbReference type="Pfam" id="PF00155">
    <property type="entry name" value="Aminotran_1_2"/>
    <property type="match status" value="1"/>
</dbReference>
<sequence length="389" mass="42472">MQLAERLSKIPPYLFMELRQKVGKARAAGVDVISLGVGDPVEPTPDGIIEELGRQARNPANHQYPPDEEKGMGAFRQAVADFYKTRYGVSLDPATEALALIGSKEGIHHFCLARVNPGDVVLMTDPGYPAYRASILMAGGEPHSIPILPENGYLPRLGDIPSDLAQKASALFLCYPNNPTGALATKAFYADLARWAKDYDVAICQDGAYSEMVFDPADRVSFLQAPGAMDVGVELGSLSKSYNMTGWRLGMVMGNRDLIAGISKVKENTDSGVFAAIQYGGIHALQRENGNIDKMLGIYRRRQQLVVETFNGLGWSFRPPKGTFYLWLPTPKGMSSIEFTNLLFDKAQVVVAAGTAYGQYGEGFVRISLAVPDARLTEAMERIRKALRS</sequence>
<dbReference type="Gene3D" id="3.90.1150.10">
    <property type="entry name" value="Aspartate Aminotransferase, domain 1"/>
    <property type="match status" value="1"/>
</dbReference>
<evidence type="ECO:0000256" key="4">
    <source>
        <dbReference type="RuleBase" id="RU000481"/>
    </source>
</evidence>
<dbReference type="InterPro" id="IPR015422">
    <property type="entry name" value="PyrdxlP-dep_Trfase_small"/>
</dbReference>
<dbReference type="Gene3D" id="3.40.640.10">
    <property type="entry name" value="Type I PLP-dependent aspartate aminotransferase-like (Major domain)"/>
    <property type="match status" value="1"/>
</dbReference>
<dbReference type="GO" id="GO:0008483">
    <property type="term" value="F:transaminase activity"/>
    <property type="evidence" value="ECO:0007669"/>
    <property type="project" value="UniProtKB-KW"/>
</dbReference>
<dbReference type="InterPro" id="IPR015421">
    <property type="entry name" value="PyrdxlP-dep_Trfase_major"/>
</dbReference>
<keyword evidence="3 4" id="KW-0808">Transferase</keyword>
<reference evidence="6 7" key="1">
    <citation type="journal article" date="2016" name="Nat. Commun.">
        <title>Thousands of microbial genomes shed light on interconnected biogeochemical processes in an aquifer system.</title>
        <authorList>
            <person name="Anantharaman K."/>
            <person name="Brown C.T."/>
            <person name="Hug L.A."/>
            <person name="Sharon I."/>
            <person name="Castelle C.J."/>
            <person name="Probst A.J."/>
            <person name="Thomas B.C."/>
            <person name="Singh A."/>
            <person name="Wilkins M.J."/>
            <person name="Karaoz U."/>
            <person name="Brodie E.L."/>
            <person name="Williams K.H."/>
            <person name="Hubbard S.S."/>
            <person name="Banfield J.F."/>
        </authorList>
    </citation>
    <scope>NUCLEOTIDE SEQUENCE [LARGE SCALE GENOMIC DNA]</scope>
    <source>
        <strain evidence="7">RIFCSPLOWO2_12_FULL_64_10</strain>
    </source>
</reference>
<evidence type="ECO:0000256" key="3">
    <source>
        <dbReference type="ARBA" id="ARBA00022679"/>
    </source>
</evidence>